<evidence type="ECO:0000313" key="3">
    <source>
        <dbReference type="Proteomes" id="UP000239772"/>
    </source>
</evidence>
<evidence type="ECO:0000313" key="2">
    <source>
        <dbReference type="EMBL" id="PSC02620.1"/>
    </source>
</evidence>
<accession>A0A2T1HLT9</accession>
<evidence type="ECO:0000256" key="1">
    <source>
        <dbReference type="SAM" id="MobiDB-lite"/>
    </source>
</evidence>
<keyword evidence="3" id="KW-1185">Reference proteome</keyword>
<name>A0A2T1HLT9_9HYPH</name>
<dbReference type="Proteomes" id="UP000239772">
    <property type="component" value="Unassembled WGS sequence"/>
</dbReference>
<dbReference type="AlphaFoldDB" id="A0A2T1HLT9"/>
<dbReference type="EMBL" id="PVZS01000045">
    <property type="protein sequence ID" value="PSC02620.1"/>
    <property type="molecule type" value="Genomic_DNA"/>
</dbReference>
<comment type="caution">
    <text evidence="2">The sequence shown here is derived from an EMBL/GenBank/DDBJ whole genome shotgun (WGS) entry which is preliminary data.</text>
</comment>
<proteinExistence type="predicted"/>
<feature type="region of interest" description="Disordered" evidence="1">
    <location>
        <begin position="1"/>
        <end position="44"/>
    </location>
</feature>
<reference evidence="3" key="1">
    <citation type="submission" date="2018-03" db="EMBL/GenBank/DDBJ databases">
        <authorList>
            <person name="Sun L."/>
            <person name="Liu H."/>
            <person name="Chen W."/>
            <person name="Huang K."/>
            <person name="Liu W."/>
            <person name="Gao X."/>
        </authorList>
    </citation>
    <scope>NUCLEOTIDE SEQUENCE [LARGE SCALE GENOMIC DNA]</scope>
    <source>
        <strain evidence="3">SH9</strain>
    </source>
</reference>
<organism evidence="2 3">
    <name type="scientific">Alsobacter soli</name>
    <dbReference type="NCBI Taxonomy" id="2109933"/>
    <lineage>
        <taxon>Bacteria</taxon>
        <taxon>Pseudomonadati</taxon>
        <taxon>Pseudomonadota</taxon>
        <taxon>Alphaproteobacteria</taxon>
        <taxon>Hyphomicrobiales</taxon>
        <taxon>Alsobacteraceae</taxon>
        <taxon>Alsobacter</taxon>
    </lineage>
</organism>
<dbReference type="RefSeq" id="WP_106340447.1">
    <property type="nucleotide sequence ID" value="NZ_PVZS01000045.1"/>
</dbReference>
<gene>
    <name evidence="2" type="ORF">SLNSH_23085</name>
</gene>
<protein>
    <submittedName>
        <fullName evidence="2">Uncharacterized protein</fullName>
    </submittedName>
</protein>
<sequence>MSARVPDDQGPDTPINMAATTADEELPFAGSTPDAPSIAEPGAPQDFDALTEQMALPAWTPARRAGP</sequence>